<dbReference type="PRINTS" id="PR00702">
    <property type="entry name" value="ACRIFLAVINRP"/>
</dbReference>
<dbReference type="STRING" id="1121400.SAMN02746065_13517"/>
<feature type="transmembrane region" description="Helical" evidence="1">
    <location>
        <begin position="355"/>
        <end position="376"/>
    </location>
</feature>
<dbReference type="Proteomes" id="UP000192418">
    <property type="component" value="Unassembled WGS sequence"/>
</dbReference>
<sequence length="1072" mass="116330">MKNIIKAFAQNRVFANLLMVTVLMAGILSSTLMIREDMPEMDLDFITISVAYPGADPEEIEEGISRKIEEAIDGLEGIDEYTSTSSEGISNTTVMVIDGYDADVLLDRIRNEVDGITTFPDDAEEPSVVRPQIQKAVISLGLVSQMPEARLKEWADDMDKKIGRLAGVSQVEISGTRAYEIAVELDLATLMKYDLTINEVAGIIANGSLNLSGGTVKTSAEEIRLRTMGRKYTGKELADIKIISGEKGDTLYLGDIATIKDGFTENNLSIQANGTPAVIINVLAGDEDTIDIADQVRAFVKKENTGIPEGSRIIILSDNTEKTRANLEILFSNAVMGLILVFILLWLFMDTKVSFWAGMGIPISLLGGLAIVHFSGITLNKITLFGLIMVLGIVADDAIVVGESIFHHREKGAGPLEAVVKGVSEVGMPVLAAVLTTIVAFLPLYHINGIMGKFILALPSAVIACLVISLLECMVMLPAHLSNIQTKTHGSTHGAGEIIDKFHAFTVGSMDWAARQVYLPILKTAVRFRYLFLSLCISGMLLCTGLVTGGMIKFNVFPKQASNIVVASVEFPDGTPFEKTQQAVNQMEKAVYRAAMAMNYHGTTPLVVNTLATIGQAAGEKETSSDTASPNIGGVRITLLDPGESGIHSDDFMQAWEHETGNISGVQTLDFSASNSGPPGAPVQIGIQGDNLDNLSKAAEKVMATLRSIDGVSQVFSDNSPGKNEFKFYLKPEAEYLGVNLSDVASQIYGNYYGIEAVKIQRDNDEVEVNVRLTQKERHTRTSLETMKIKTADNTWVPLSALVDITYSRGFSTITRKNGMRQIKVSAKVDTNKVVSTEVIHTLDKGLLKELSNRYPGIVVSLDGDAKRSAESFGSLHVWVPIAVMGMFVIIATMFRSYVQPALVLLTIPFGLMGAVLGHFVMGHMLSLLSVFGMVALAGVVVNDAIVLIERVNMNLEQGMKFFNALFKGGTRRFRAVMLTSLSTVGGLAPLILETSQHAQQLVPMGISLAFGVAFATVLTLILLPCMLCIVNDIRQILAKLKGKQDLERHELEPAFQRRTDELDQDLSRSFS</sequence>
<feature type="transmembrane region" description="Helical" evidence="1">
    <location>
        <begin position="329"/>
        <end position="348"/>
    </location>
</feature>
<feature type="transmembrane region" description="Helical" evidence="1">
    <location>
        <begin position="1005"/>
        <end position="1031"/>
    </location>
</feature>
<gene>
    <name evidence="2" type="ORF">SAMN02746065_13517</name>
</gene>
<dbReference type="Gene3D" id="3.30.70.1440">
    <property type="entry name" value="Multidrug efflux transporter AcrB pore domain"/>
    <property type="match status" value="1"/>
</dbReference>
<dbReference type="Gene3D" id="1.20.1640.10">
    <property type="entry name" value="Multidrug efflux transporter AcrB transmembrane domain"/>
    <property type="match status" value="2"/>
</dbReference>
<keyword evidence="1" id="KW-0472">Membrane</keyword>
<feature type="transmembrane region" description="Helical" evidence="1">
    <location>
        <begin position="382"/>
        <end position="406"/>
    </location>
</feature>
<organism evidence="2 3">
    <name type="scientific">Desulfocicer vacuolatum DSM 3385</name>
    <dbReference type="NCBI Taxonomy" id="1121400"/>
    <lineage>
        <taxon>Bacteria</taxon>
        <taxon>Pseudomonadati</taxon>
        <taxon>Thermodesulfobacteriota</taxon>
        <taxon>Desulfobacteria</taxon>
        <taxon>Desulfobacterales</taxon>
        <taxon>Desulfobacteraceae</taxon>
        <taxon>Desulfocicer</taxon>
    </lineage>
</organism>
<dbReference type="Pfam" id="PF00873">
    <property type="entry name" value="ACR_tran"/>
    <property type="match status" value="1"/>
</dbReference>
<feature type="transmembrane region" description="Helical" evidence="1">
    <location>
        <begin position="928"/>
        <end position="953"/>
    </location>
</feature>
<dbReference type="SUPFAM" id="SSF82714">
    <property type="entry name" value="Multidrug efflux transporter AcrB TolC docking domain, DN and DC subdomains"/>
    <property type="match status" value="2"/>
</dbReference>
<dbReference type="Gene3D" id="3.30.2090.10">
    <property type="entry name" value="Multidrug efflux transporter AcrB TolC docking domain, DN and DC subdomains"/>
    <property type="match status" value="2"/>
</dbReference>
<feature type="transmembrane region" description="Helical" evidence="1">
    <location>
        <begin position="426"/>
        <end position="448"/>
    </location>
</feature>
<dbReference type="PANTHER" id="PTHR32063:SF33">
    <property type="entry name" value="RND SUPERFAMILY EFFLUX PUMP PERMEASE COMPONENT"/>
    <property type="match status" value="1"/>
</dbReference>
<feature type="transmembrane region" description="Helical" evidence="1">
    <location>
        <begin position="530"/>
        <end position="552"/>
    </location>
</feature>
<feature type="transmembrane region" description="Helical" evidence="1">
    <location>
        <begin position="12"/>
        <end position="34"/>
    </location>
</feature>
<dbReference type="GO" id="GO:0042910">
    <property type="term" value="F:xenobiotic transmembrane transporter activity"/>
    <property type="evidence" value="ECO:0007669"/>
    <property type="project" value="TreeGrafter"/>
</dbReference>
<feature type="transmembrane region" description="Helical" evidence="1">
    <location>
        <begin position="974"/>
        <end position="993"/>
    </location>
</feature>
<dbReference type="InterPro" id="IPR027463">
    <property type="entry name" value="AcrB_DN_DC_subdom"/>
</dbReference>
<feature type="transmembrane region" description="Helical" evidence="1">
    <location>
        <begin position="454"/>
        <end position="477"/>
    </location>
</feature>
<dbReference type="InterPro" id="IPR001036">
    <property type="entry name" value="Acrflvin-R"/>
</dbReference>
<proteinExistence type="predicted"/>
<dbReference type="AlphaFoldDB" id="A0A1W2ELM0"/>
<keyword evidence="1" id="KW-0812">Transmembrane</keyword>
<dbReference type="Gene3D" id="3.30.70.1320">
    <property type="entry name" value="Multidrug efflux transporter AcrB pore domain like"/>
    <property type="match status" value="1"/>
</dbReference>
<accession>A0A1W2ELM0</accession>
<dbReference type="OrthoDB" id="9806532at2"/>
<dbReference type="Gene3D" id="3.30.70.1430">
    <property type="entry name" value="Multidrug efflux transporter AcrB pore domain"/>
    <property type="match status" value="2"/>
</dbReference>
<evidence type="ECO:0000313" key="3">
    <source>
        <dbReference type="Proteomes" id="UP000192418"/>
    </source>
</evidence>
<dbReference type="RefSeq" id="WP_084071653.1">
    <property type="nucleotide sequence ID" value="NZ_FWXY01000035.1"/>
</dbReference>
<name>A0A1W2ELM0_9BACT</name>
<dbReference type="SUPFAM" id="SSF82866">
    <property type="entry name" value="Multidrug efflux transporter AcrB transmembrane domain"/>
    <property type="match status" value="2"/>
</dbReference>
<dbReference type="GO" id="GO:0005886">
    <property type="term" value="C:plasma membrane"/>
    <property type="evidence" value="ECO:0007669"/>
    <property type="project" value="TreeGrafter"/>
</dbReference>
<dbReference type="SUPFAM" id="SSF82693">
    <property type="entry name" value="Multidrug efflux transporter AcrB pore domain, PN1, PN2, PC1 and PC2 subdomains"/>
    <property type="match status" value="2"/>
</dbReference>
<dbReference type="PANTHER" id="PTHR32063">
    <property type="match status" value="1"/>
</dbReference>
<feature type="transmembrane region" description="Helical" evidence="1">
    <location>
        <begin position="902"/>
        <end position="922"/>
    </location>
</feature>
<reference evidence="2 3" key="1">
    <citation type="submission" date="2017-04" db="EMBL/GenBank/DDBJ databases">
        <authorList>
            <person name="Afonso C.L."/>
            <person name="Miller P.J."/>
            <person name="Scott M.A."/>
            <person name="Spackman E."/>
            <person name="Goraichik I."/>
            <person name="Dimitrov K.M."/>
            <person name="Suarez D.L."/>
            <person name="Swayne D.E."/>
        </authorList>
    </citation>
    <scope>NUCLEOTIDE SEQUENCE [LARGE SCALE GENOMIC DNA]</scope>
    <source>
        <strain evidence="2 3">DSM 3385</strain>
    </source>
</reference>
<keyword evidence="1" id="KW-1133">Transmembrane helix</keyword>
<evidence type="ECO:0000256" key="1">
    <source>
        <dbReference type="SAM" id="Phobius"/>
    </source>
</evidence>
<evidence type="ECO:0000313" key="2">
    <source>
        <dbReference type="EMBL" id="SMD10619.1"/>
    </source>
</evidence>
<protein>
    <submittedName>
        <fullName evidence="2">Multidrug efflux pump subunit AcrB</fullName>
    </submittedName>
</protein>
<dbReference type="EMBL" id="FWXY01000035">
    <property type="protein sequence ID" value="SMD10619.1"/>
    <property type="molecule type" value="Genomic_DNA"/>
</dbReference>
<keyword evidence="3" id="KW-1185">Reference proteome</keyword>
<feature type="transmembrane region" description="Helical" evidence="1">
    <location>
        <begin position="876"/>
        <end position="895"/>
    </location>
</feature>